<dbReference type="Gene3D" id="3.40.50.150">
    <property type="entry name" value="Vaccinia Virus protein VP39"/>
    <property type="match status" value="1"/>
</dbReference>
<feature type="domain" description="Methyltransferase FkbM" evidence="1">
    <location>
        <begin position="57"/>
        <end position="222"/>
    </location>
</feature>
<evidence type="ECO:0000313" key="2">
    <source>
        <dbReference type="EMBL" id="MFC4767575.1"/>
    </source>
</evidence>
<keyword evidence="2" id="KW-0489">Methyltransferase</keyword>
<comment type="caution">
    <text evidence="2">The sequence shown here is derived from an EMBL/GenBank/DDBJ whole genome shotgun (WGS) entry which is preliminary data.</text>
</comment>
<dbReference type="SUPFAM" id="SSF53335">
    <property type="entry name" value="S-adenosyl-L-methionine-dependent methyltransferases"/>
    <property type="match status" value="1"/>
</dbReference>
<dbReference type="InterPro" id="IPR029063">
    <property type="entry name" value="SAM-dependent_MTases_sf"/>
</dbReference>
<organism evidence="2 3">
    <name type="scientific">Effusibacillus consociatus</name>
    <dbReference type="NCBI Taxonomy" id="1117041"/>
    <lineage>
        <taxon>Bacteria</taxon>
        <taxon>Bacillati</taxon>
        <taxon>Bacillota</taxon>
        <taxon>Bacilli</taxon>
        <taxon>Bacillales</taxon>
        <taxon>Alicyclobacillaceae</taxon>
        <taxon>Effusibacillus</taxon>
    </lineage>
</organism>
<dbReference type="Proteomes" id="UP001596002">
    <property type="component" value="Unassembled WGS sequence"/>
</dbReference>
<dbReference type="EMBL" id="JBHSHC010000073">
    <property type="protein sequence ID" value="MFC4767575.1"/>
    <property type="molecule type" value="Genomic_DNA"/>
</dbReference>
<dbReference type="Pfam" id="PF05050">
    <property type="entry name" value="Methyltransf_21"/>
    <property type="match status" value="1"/>
</dbReference>
<keyword evidence="2" id="KW-0808">Transferase</keyword>
<evidence type="ECO:0000313" key="3">
    <source>
        <dbReference type="Proteomes" id="UP001596002"/>
    </source>
</evidence>
<accession>A0ABV9Q0J3</accession>
<dbReference type="NCBIfam" id="TIGR01444">
    <property type="entry name" value="fkbM_fam"/>
    <property type="match status" value="1"/>
</dbReference>
<name>A0ABV9Q0J3_9BACL</name>
<dbReference type="InterPro" id="IPR006342">
    <property type="entry name" value="FkbM_mtfrase"/>
</dbReference>
<dbReference type="PANTHER" id="PTHR34203:SF15">
    <property type="entry name" value="SLL1173 PROTEIN"/>
    <property type="match status" value="1"/>
</dbReference>
<proteinExistence type="predicted"/>
<dbReference type="GO" id="GO:0008168">
    <property type="term" value="F:methyltransferase activity"/>
    <property type="evidence" value="ECO:0007669"/>
    <property type="project" value="UniProtKB-KW"/>
</dbReference>
<dbReference type="PANTHER" id="PTHR34203">
    <property type="entry name" value="METHYLTRANSFERASE, FKBM FAMILY PROTEIN"/>
    <property type="match status" value="1"/>
</dbReference>
<sequence length="311" mass="35655">MFPFVETDVLLNDVKMTMLTHSQDGVIGVILRNSQNVRDGILDYLQNTIKPGSHVLDAGANIGSTAIFLAKVQPTATIYCFEPDPLNYALLNINISLNNVENIYTFNCALGREHKFVDFFMNFHNFGDHRSTKPKNTGSDAGSFKRLPYRIPMVNPVDFLKQCLGDHAPLYFDLLKIDTQGADFDILDACLPLIRDDSIIVAEYSPYHLYLNGTQKEDIANIVTSFSNKEIINPTHNPHRTANINLQQLLLFYEENYRELRTHCDIVLKNYTKKRAAMIILTKYNRNMVQVNRKNLIDFRFFCLFLLYTLG</sequence>
<dbReference type="InterPro" id="IPR052514">
    <property type="entry name" value="SAM-dependent_MTase"/>
</dbReference>
<gene>
    <name evidence="2" type="ORF">ACFO8Q_09400</name>
</gene>
<dbReference type="RefSeq" id="WP_380025498.1">
    <property type="nucleotide sequence ID" value="NZ_JBHSHC010000073.1"/>
</dbReference>
<keyword evidence="3" id="KW-1185">Reference proteome</keyword>
<dbReference type="GO" id="GO:0032259">
    <property type="term" value="P:methylation"/>
    <property type="evidence" value="ECO:0007669"/>
    <property type="project" value="UniProtKB-KW"/>
</dbReference>
<reference evidence="3" key="1">
    <citation type="journal article" date="2019" name="Int. J. Syst. Evol. Microbiol.">
        <title>The Global Catalogue of Microorganisms (GCM) 10K type strain sequencing project: providing services to taxonomists for standard genome sequencing and annotation.</title>
        <authorList>
            <consortium name="The Broad Institute Genomics Platform"/>
            <consortium name="The Broad Institute Genome Sequencing Center for Infectious Disease"/>
            <person name="Wu L."/>
            <person name="Ma J."/>
        </authorList>
    </citation>
    <scope>NUCLEOTIDE SEQUENCE [LARGE SCALE GENOMIC DNA]</scope>
    <source>
        <strain evidence="3">WYCCWR 12678</strain>
    </source>
</reference>
<protein>
    <submittedName>
        <fullName evidence="2">FkbM family methyltransferase</fullName>
    </submittedName>
</protein>
<evidence type="ECO:0000259" key="1">
    <source>
        <dbReference type="Pfam" id="PF05050"/>
    </source>
</evidence>